<dbReference type="KEGG" id="cbw:RR42_m0681"/>
<feature type="region of interest" description="Disordered" evidence="1">
    <location>
        <begin position="52"/>
        <end position="74"/>
    </location>
</feature>
<dbReference type="STRING" id="68895.RR42_m0681"/>
<accession>A0A0C4Y5E3</accession>
<proteinExistence type="predicted"/>
<protein>
    <submittedName>
        <fullName evidence="2">Uncharacterized protein</fullName>
    </submittedName>
</protein>
<reference evidence="2 3" key="1">
    <citation type="journal article" date="2015" name="Genome Announc.">
        <title>Complete Genome Sequence of Cupriavidus basilensis 4G11, Isolated from the Oak Ridge Field Research Center Site.</title>
        <authorList>
            <person name="Ray J."/>
            <person name="Waters R.J."/>
            <person name="Skerker J.M."/>
            <person name="Kuehl J.V."/>
            <person name="Price M.N."/>
            <person name="Huang J."/>
            <person name="Chakraborty R."/>
            <person name="Arkin A.P."/>
            <person name="Deutschbauer A."/>
        </authorList>
    </citation>
    <scope>NUCLEOTIDE SEQUENCE [LARGE SCALE GENOMIC DNA]</scope>
    <source>
        <strain evidence="2">4G11</strain>
    </source>
</reference>
<evidence type="ECO:0000256" key="1">
    <source>
        <dbReference type="SAM" id="MobiDB-lite"/>
    </source>
</evidence>
<dbReference type="AlphaFoldDB" id="A0A0C4Y5E3"/>
<name>A0A0C4Y5E3_9BURK</name>
<evidence type="ECO:0000313" key="3">
    <source>
        <dbReference type="Proteomes" id="UP000031843"/>
    </source>
</evidence>
<sequence length="74" mass="7853">MFFGVGHDRVLGATRQQGRVRTIFGVREAEVCRNAVGTCRWRHAASCAMARWPGGVGRGRPGPATAGNGNISEA</sequence>
<organism evidence="2 3">
    <name type="scientific">Cupriavidus basilensis</name>
    <dbReference type="NCBI Taxonomy" id="68895"/>
    <lineage>
        <taxon>Bacteria</taxon>
        <taxon>Pseudomonadati</taxon>
        <taxon>Pseudomonadota</taxon>
        <taxon>Betaproteobacteria</taxon>
        <taxon>Burkholderiales</taxon>
        <taxon>Burkholderiaceae</taxon>
        <taxon>Cupriavidus</taxon>
    </lineage>
</organism>
<evidence type="ECO:0000313" key="2">
    <source>
        <dbReference type="EMBL" id="AJG18093.1"/>
    </source>
</evidence>
<gene>
    <name evidence="2" type="ORF">RR42_m0681</name>
</gene>
<dbReference type="EMBL" id="CP010536">
    <property type="protein sequence ID" value="AJG18093.1"/>
    <property type="molecule type" value="Genomic_DNA"/>
</dbReference>
<feature type="compositionally biased region" description="Low complexity" evidence="1">
    <location>
        <begin position="61"/>
        <end position="74"/>
    </location>
</feature>
<dbReference type="Proteomes" id="UP000031843">
    <property type="component" value="Chromosome main"/>
</dbReference>
<keyword evidence="3" id="KW-1185">Reference proteome</keyword>